<dbReference type="InterPro" id="IPR027437">
    <property type="entry name" value="Rbsml_uS13_C"/>
</dbReference>
<evidence type="ECO:0000313" key="5">
    <source>
        <dbReference type="EMBL" id="RKP25512.1"/>
    </source>
</evidence>
<organism evidence="5 6">
    <name type="scientific">Syncephalis pseudoplumigaleata</name>
    <dbReference type="NCBI Taxonomy" id="1712513"/>
    <lineage>
        <taxon>Eukaryota</taxon>
        <taxon>Fungi</taxon>
        <taxon>Fungi incertae sedis</taxon>
        <taxon>Zoopagomycota</taxon>
        <taxon>Zoopagomycotina</taxon>
        <taxon>Zoopagomycetes</taxon>
        <taxon>Zoopagales</taxon>
        <taxon>Piptocephalidaceae</taxon>
        <taxon>Syncephalis</taxon>
    </lineage>
</organism>
<dbReference type="HAMAP" id="MF_01315">
    <property type="entry name" value="Ribosomal_uS13"/>
    <property type="match status" value="1"/>
</dbReference>
<dbReference type="GO" id="GO:0003723">
    <property type="term" value="F:RNA binding"/>
    <property type="evidence" value="ECO:0007669"/>
    <property type="project" value="InterPro"/>
</dbReference>
<dbReference type="GO" id="GO:0006412">
    <property type="term" value="P:translation"/>
    <property type="evidence" value="ECO:0007669"/>
    <property type="project" value="InterPro"/>
</dbReference>
<reference evidence="6" key="1">
    <citation type="journal article" date="2018" name="Nat. Microbiol.">
        <title>Leveraging single-cell genomics to expand the fungal tree of life.</title>
        <authorList>
            <person name="Ahrendt S.R."/>
            <person name="Quandt C.A."/>
            <person name="Ciobanu D."/>
            <person name="Clum A."/>
            <person name="Salamov A."/>
            <person name="Andreopoulos B."/>
            <person name="Cheng J.F."/>
            <person name="Woyke T."/>
            <person name="Pelin A."/>
            <person name="Henrissat B."/>
            <person name="Reynolds N.K."/>
            <person name="Benny G.L."/>
            <person name="Smith M.E."/>
            <person name="James T.Y."/>
            <person name="Grigoriev I.V."/>
        </authorList>
    </citation>
    <scope>NUCLEOTIDE SEQUENCE [LARGE SCALE GENOMIC DNA]</scope>
    <source>
        <strain evidence="6">Benny S71-1</strain>
    </source>
</reference>
<dbReference type="InterPro" id="IPR010979">
    <property type="entry name" value="Ribosomal_uS13-like_H2TH"/>
</dbReference>
<dbReference type="AlphaFoldDB" id="A0A4P9Z0U4"/>
<keyword evidence="2 4" id="KW-0689">Ribosomal protein</keyword>
<dbReference type="PIRSF" id="PIRSF002134">
    <property type="entry name" value="Ribosomal_S13"/>
    <property type="match status" value="1"/>
</dbReference>
<evidence type="ECO:0000313" key="6">
    <source>
        <dbReference type="Proteomes" id="UP000278143"/>
    </source>
</evidence>
<evidence type="ECO:0000256" key="1">
    <source>
        <dbReference type="ARBA" id="ARBA00008080"/>
    </source>
</evidence>
<evidence type="ECO:0000256" key="3">
    <source>
        <dbReference type="ARBA" id="ARBA00023274"/>
    </source>
</evidence>
<dbReference type="PROSITE" id="PS50159">
    <property type="entry name" value="RIBOSOMAL_S13_2"/>
    <property type="match status" value="1"/>
</dbReference>
<proteinExistence type="inferred from homology"/>
<dbReference type="SUPFAM" id="SSF46946">
    <property type="entry name" value="S13-like H2TH domain"/>
    <property type="match status" value="1"/>
</dbReference>
<dbReference type="GO" id="GO:0005739">
    <property type="term" value="C:mitochondrion"/>
    <property type="evidence" value="ECO:0007669"/>
    <property type="project" value="TreeGrafter"/>
</dbReference>
<dbReference type="OrthoDB" id="525520at2759"/>
<dbReference type="PROSITE" id="PS00646">
    <property type="entry name" value="RIBOSOMAL_S13_1"/>
    <property type="match status" value="1"/>
</dbReference>
<dbReference type="PANTHER" id="PTHR10871:SF1">
    <property type="entry name" value="SMALL RIBOSOMAL SUBUNIT PROTEIN US13M"/>
    <property type="match status" value="1"/>
</dbReference>
<dbReference type="GO" id="GO:0003735">
    <property type="term" value="F:structural constituent of ribosome"/>
    <property type="evidence" value="ECO:0007669"/>
    <property type="project" value="InterPro"/>
</dbReference>
<dbReference type="Pfam" id="PF00416">
    <property type="entry name" value="Ribosomal_S13"/>
    <property type="match status" value="1"/>
</dbReference>
<dbReference type="Proteomes" id="UP000278143">
    <property type="component" value="Unassembled WGS sequence"/>
</dbReference>
<dbReference type="EMBL" id="KZ989721">
    <property type="protein sequence ID" value="RKP25512.1"/>
    <property type="molecule type" value="Genomic_DNA"/>
</dbReference>
<sequence>MLHLLGVNLPDQKVVHIALTYFYGIGRKTAERICHQLSIHRQAKLHELSESQLNRLSQLLTGMTLESDLRREIRQNVVRYRQIGCYRGRRHQQGLPVRGQRTQNNCKTAKRLNAIAELILAASTIGIDMAFGGRLLKGPAR</sequence>
<dbReference type="FunFam" id="1.10.8.50:FF:000001">
    <property type="entry name" value="30S ribosomal protein S13"/>
    <property type="match status" value="1"/>
</dbReference>
<comment type="similarity">
    <text evidence="1 4">Belongs to the universal ribosomal protein uS13 family.</text>
</comment>
<name>A0A4P9Z0U4_9FUNG</name>
<evidence type="ECO:0000256" key="2">
    <source>
        <dbReference type="ARBA" id="ARBA00022980"/>
    </source>
</evidence>
<protein>
    <submittedName>
        <fullName evidence="5">Ribosomal protein S13</fullName>
    </submittedName>
</protein>
<evidence type="ECO:0000256" key="4">
    <source>
        <dbReference type="RuleBase" id="RU003830"/>
    </source>
</evidence>
<dbReference type="InterPro" id="IPR018269">
    <property type="entry name" value="Ribosomal_uS13_CS"/>
</dbReference>
<keyword evidence="3 4" id="KW-0687">Ribonucleoprotein</keyword>
<gene>
    <name evidence="5" type="ORF">SYNPS1DRAFT_22537</name>
</gene>
<accession>A0A4P9Z0U4</accession>
<dbReference type="GO" id="GO:0015935">
    <property type="term" value="C:small ribosomal subunit"/>
    <property type="evidence" value="ECO:0007669"/>
    <property type="project" value="TreeGrafter"/>
</dbReference>
<dbReference type="Gene3D" id="4.10.910.10">
    <property type="entry name" value="30s ribosomal protein s13, domain 2"/>
    <property type="match status" value="1"/>
</dbReference>
<keyword evidence="6" id="KW-1185">Reference proteome</keyword>
<dbReference type="PANTHER" id="PTHR10871">
    <property type="entry name" value="30S RIBOSOMAL PROTEIN S13/40S RIBOSOMAL PROTEIN S18"/>
    <property type="match status" value="1"/>
</dbReference>
<dbReference type="InterPro" id="IPR001892">
    <property type="entry name" value="Ribosomal_uS13"/>
</dbReference>
<dbReference type="Gene3D" id="1.10.8.50">
    <property type="match status" value="1"/>
</dbReference>